<dbReference type="HOGENOM" id="CLU_086500_2_0_3"/>
<reference evidence="1 2" key="1">
    <citation type="journal article" date="2007" name="PLoS Genet.">
        <title>Patterns and implications of gene gain and loss in the evolution of Prochlorococcus.</title>
        <authorList>
            <person name="Kettler G.C."/>
            <person name="Martiny A.C."/>
            <person name="Huang K."/>
            <person name="Zucker J."/>
            <person name="Coleman M.L."/>
            <person name="Rodrigue S."/>
            <person name="Chen F."/>
            <person name="Lapidus A."/>
            <person name="Ferriera S."/>
            <person name="Johnson J."/>
            <person name="Steglich C."/>
            <person name="Church G.M."/>
            <person name="Richardson P."/>
            <person name="Chisholm S.W."/>
        </authorList>
    </citation>
    <scope>NUCLEOTIDE SEQUENCE [LARGE SCALE GENOMIC DNA]</scope>
    <source>
        <strain evidence="1 2">MIT 9515</strain>
    </source>
</reference>
<organism evidence="1 2">
    <name type="scientific">Prochlorococcus marinus (strain MIT 9515)</name>
    <dbReference type="NCBI Taxonomy" id="167542"/>
    <lineage>
        <taxon>Bacteria</taxon>
        <taxon>Bacillati</taxon>
        <taxon>Cyanobacteriota</taxon>
        <taxon>Cyanophyceae</taxon>
        <taxon>Synechococcales</taxon>
        <taxon>Prochlorococcaceae</taxon>
        <taxon>Prochlorococcus</taxon>
    </lineage>
</organism>
<dbReference type="OrthoDB" id="5294764at2"/>
<dbReference type="InterPro" id="IPR044691">
    <property type="entry name" value="DCC1_Trx"/>
</dbReference>
<proteinExistence type="predicted"/>
<dbReference type="Proteomes" id="UP000001589">
    <property type="component" value="Chromosome"/>
</dbReference>
<dbReference type="PANTHER" id="PTHR34290:SF2">
    <property type="entry name" value="OS04G0668800 PROTEIN"/>
    <property type="match status" value="1"/>
</dbReference>
<dbReference type="KEGG" id="pmc:P9515_04851"/>
<dbReference type="AlphaFoldDB" id="A2BV83"/>
<dbReference type="PANTHER" id="PTHR34290">
    <property type="entry name" value="SI:CH73-390P7.2"/>
    <property type="match status" value="1"/>
</dbReference>
<dbReference type="InterPro" id="IPR007263">
    <property type="entry name" value="DCC1-like"/>
</dbReference>
<dbReference type="GeneID" id="60201548"/>
<dbReference type="EMBL" id="CP000552">
    <property type="protein sequence ID" value="ABM71694.1"/>
    <property type="molecule type" value="Genomic_DNA"/>
</dbReference>
<dbReference type="STRING" id="167542.P9515_04851"/>
<evidence type="ECO:0000313" key="2">
    <source>
        <dbReference type="Proteomes" id="UP000001589"/>
    </source>
</evidence>
<dbReference type="Pfam" id="PF04134">
    <property type="entry name" value="DCC1-like"/>
    <property type="match status" value="1"/>
</dbReference>
<gene>
    <name evidence="1" type="ordered locus">P9515_04851</name>
</gene>
<sequence length="130" mass="15039">MQNKLTFLFDGGCPLCLRETNFLKKKDALNKISFVDINNQDYNPVLFKDISYPEAMSNLHGILENGDIIKGLDVLAYSYELIGLGWVYYPLKIKFVAPVLRVIYKYWAKYRLKLTGRSNLENLCTSECEQ</sequence>
<dbReference type="RefSeq" id="WP_011819802.1">
    <property type="nucleotide sequence ID" value="NC_008817.1"/>
</dbReference>
<accession>A2BV83</accession>
<evidence type="ECO:0000313" key="1">
    <source>
        <dbReference type="EMBL" id="ABM71694.1"/>
    </source>
</evidence>
<name>A2BV83_PROM5</name>
<dbReference type="GO" id="GO:0015035">
    <property type="term" value="F:protein-disulfide reductase activity"/>
    <property type="evidence" value="ECO:0007669"/>
    <property type="project" value="InterPro"/>
</dbReference>
<protein>
    <submittedName>
        <fullName evidence="1">Uncharacterized protein conserved in bacteria</fullName>
    </submittedName>
</protein>
<dbReference type="eggNOG" id="COG3011">
    <property type="taxonomic scope" value="Bacteria"/>
</dbReference>